<dbReference type="InterPro" id="IPR016130">
    <property type="entry name" value="Tyr_Pase_AS"/>
</dbReference>
<feature type="compositionally biased region" description="Pro residues" evidence="3">
    <location>
        <begin position="325"/>
        <end position="341"/>
    </location>
</feature>
<feature type="region of interest" description="Disordered" evidence="3">
    <location>
        <begin position="318"/>
        <end position="355"/>
    </location>
</feature>
<evidence type="ECO:0000259" key="4">
    <source>
        <dbReference type="PROSITE" id="PS50054"/>
    </source>
</evidence>
<evidence type="ECO:0000256" key="1">
    <source>
        <dbReference type="ARBA" id="ARBA00022801"/>
    </source>
</evidence>
<dbReference type="Pfam" id="PF00782">
    <property type="entry name" value="DSPc"/>
    <property type="match status" value="1"/>
</dbReference>
<dbReference type="InterPro" id="IPR029021">
    <property type="entry name" value="Prot-tyrosine_phosphatase-like"/>
</dbReference>
<name>A0AAJ6YJ01_9HYME</name>
<keyword evidence="1" id="KW-0378">Hydrolase</keyword>
<dbReference type="PROSITE" id="PS00383">
    <property type="entry name" value="TYR_PHOSPHATASE_1"/>
    <property type="match status" value="1"/>
</dbReference>
<keyword evidence="2" id="KW-0904">Protein phosphatase</keyword>
<evidence type="ECO:0000313" key="6">
    <source>
        <dbReference type="Proteomes" id="UP000695007"/>
    </source>
</evidence>
<sequence>MTKSIPERWLNYEPYGDVIVGTKLLAFKVPLKETVVNDLQPDKQFTTSILMKSQPKLKYVIDLTNTTKYYNPSDFTSVGIKYMKIMLPGGQVPPQECVKRFFKIIEQFSEESGPDDIIGVHCTHGVNRTGYLICRYLIQQLGWDHDKAFQGFKEARGYMIERTVYINKLINLPVGSKLDIRKVKLNVPLKLGKQKKYVQKHYTSPRSFLPTSRQSSISLLRSFPNDRLPRTSYFYRNRPLPPTIRAPPLLRRPIYRPLVPPRGAFGPLPSPSSMRHGPPLPLLHGPAGVCMPVRPRLTPVMGPPGPPPRVSGISLRLSQRLGPPTHRPGPSMPPPPGPPMRMQPKSMKSAKRVKDQDFTADVFEENLTAKPLKNYPKH</sequence>
<accession>A0AAJ6YJ01</accession>
<dbReference type="Proteomes" id="UP000695007">
    <property type="component" value="Unplaced"/>
</dbReference>
<dbReference type="RefSeq" id="XP_011498938.1">
    <property type="nucleotide sequence ID" value="XM_011500636.1"/>
</dbReference>
<organism evidence="6 7">
    <name type="scientific">Ceratosolen solmsi marchali</name>
    <dbReference type="NCBI Taxonomy" id="326594"/>
    <lineage>
        <taxon>Eukaryota</taxon>
        <taxon>Metazoa</taxon>
        <taxon>Ecdysozoa</taxon>
        <taxon>Arthropoda</taxon>
        <taxon>Hexapoda</taxon>
        <taxon>Insecta</taxon>
        <taxon>Pterygota</taxon>
        <taxon>Neoptera</taxon>
        <taxon>Endopterygota</taxon>
        <taxon>Hymenoptera</taxon>
        <taxon>Apocrita</taxon>
        <taxon>Proctotrupomorpha</taxon>
        <taxon>Chalcidoidea</taxon>
        <taxon>Agaonidae</taxon>
        <taxon>Agaoninae</taxon>
        <taxon>Ceratosolen</taxon>
    </lineage>
</organism>
<dbReference type="SMART" id="SM00195">
    <property type="entry name" value="DSPc"/>
    <property type="match status" value="1"/>
</dbReference>
<protein>
    <submittedName>
        <fullName evidence="7">RNA/RNP complex-1-interacting phosphatase</fullName>
    </submittedName>
</protein>
<feature type="domain" description="Tyrosine-protein phosphatase" evidence="4">
    <location>
        <begin position="29"/>
        <end position="178"/>
    </location>
</feature>
<dbReference type="PANTHER" id="PTHR10367:SF9">
    <property type="entry name" value="DUAL-SPECIFICITY PHOSPHATASE 11 (RNA_RNP COMPLEX 1-INTERACTING)"/>
    <property type="match status" value="1"/>
</dbReference>
<dbReference type="KEGG" id="csol:105363063"/>
<proteinExistence type="predicted"/>
<dbReference type="InterPro" id="IPR051029">
    <property type="entry name" value="mRNA_Capping_Enz/RNA_Phosphat"/>
</dbReference>
<dbReference type="SUPFAM" id="SSF52799">
    <property type="entry name" value="(Phosphotyrosine protein) phosphatases II"/>
    <property type="match status" value="1"/>
</dbReference>
<dbReference type="Gene3D" id="3.90.190.10">
    <property type="entry name" value="Protein tyrosine phosphatase superfamily"/>
    <property type="match status" value="1"/>
</dbReference>
<dbReference type="GO" id="GO:0004721">
    <property type="term" value="F:phosphoprotein phosphatase activity"/>
    <property type="evidence" value="ECO:0007669"/>
    <property type="project" value="UniProtKB-KW"/>
</dbReference>
<dbReference type="PROSITE" id="PS50056">
    <property type="entry name" value="TYR_PHOSPHATASE_2"/>
    <property type="match status" value="1"/>
</dbReference>
<evidence type="ECO:0000256" key="2">
    <source>
        <dbReference type="ARBA" id="ARBA00022912"/>
    </source>
</evidence>
<keyword evidence="6" id="KW-1185">Reference proteome</keyword>
<dbReference type="GeneID" id="105363063"/>
<gene>
    <name evidence="7" type="primary">LOC105363063</name>
</gene>
<dbReference type="InterPro" id="IPR000340">
    <property type="entry name" value="Dual-sp_phosphatase_cat-dom"/>
</dbReference>
<dbReference type="InterPro" id="IPR020422">
    <property type="entry name" value="TYR_PHOSPHATASE_DUAL_dom"/>
</dbReference>
<feature type="domain" description="Tyrosine specific protein phosphatases" evidence="5">
    <location>
        <begin position="99"/>
        <end position="161"/>
    </location>
</feature>
<evidence type="ECO:0000256" key="3">
    <source>
        <dbReference type="SAM" id="MobiDB-lite"/>
    </source>
</evidence>
<evidence type="ECO:0000313" key="7">
    <source>
        <dbReference type="RefSeq" id="XP_011498938.1"/>
    </source>
</evidence>
<dbReference type="InterPro" id="IPR000387">
    <property type="entry name" value="Tyr_Pase_dom"/>
</dbReference>
<dbReference type="GO" id="GO:0004651">
    <property type="term" value="F:polynucleotide 5'-phosphatase activity"/>
    <property type="evidence" value="ECO:0007669"/>
    <property type="project" value="TreeGrafter"/>
</dbReference>
<evidence type="ECO:0000259" key="5">
    <source>
        <dbReference type="PROSITE" id="PS50056"/>
    </source>
</evidence>
<dbReference type="PROSITE" id="PS50054">
    <property type="entry name" value="TYR_PHOSPHATASE_DUAL"/>
    <property type="match status" value="1"/>
</dbReference>
<reference evidence="7" key="1">
    <citation type="submission" date="2025-08" db="UniProtKB">
        <authorList>
            <consortium name="RefSeq"/>
        </authorList>
    </citation>
    <scope>IDENTIFICATION</scope>
</reference>
<dbReference type="PANTHER" id="PTHR10367">
    <property type="entry name" value="MRNA-CAPPING ENZYME"/>
    <property type="match status" value="1"/>
</dbReference>
<dbReference type="AlphaFoldDB" id="A0AAJ6YJ01"/>